<evidence type="ECO:0000313" key="3">
    <source>
        <dbReference type="Proteomes" id="UP000887013"/>
    </source>
</evidence>
<organism evidence="2 3">
    <name type="scientific">Nephila pilipes</name>
    <name type="common">Giant wood spider</name>
    <name type="synonym">Nephila maculata</name>
    <dbReference type="NCBI Taxonomy" id="299642"/>
    <lineage>
        <taxon>Eukaryota</taxon>
        <taxon>Metazoa</taxon>
        <taxon>Ecdysozoa</taxon>
        <taxon>Arthropoda</taxon>
        <taxon>Chelicerata</taxon>
        <taxon>Arachnida</taxon>
        <taxon>Araneae</taxon>
        <taxon>Araneomorphae</taxon>
        <taxon>Entelegynae</taxon>
        <taxon>Araneoidea</taxon>
        <taxon>Nephilidae</taxon>
        <taxon>Nephila</taxon>
    </lineage>
</organism>
<dbReference type="Proteomes" id="UP000887013">
    <property type="component" value="Unassembled WGS sequence"/>
</dbReference>
<gene>
    <name evidence="2" type="ORF">NPIL_89981</name>
</gene>
<name>A0A8X6N1G4_NEPPI</name>
<accession>A0A8X6N1G4</accession>
<proteinExistence type="predicted"/>
<keyword evidence="3" id="KW-1185">Reference proteome</keyword>
<protein>
    <submittedName>
        <fullName evidence="2">Uncharacterized protein</fullName>
    </submittedName>
</protein>
<evidence type="ECO:0000313" key="2">
    <source>
        <dbReference type="EMBL" id="GFS88443.1"/>
    </source>
</evidence>
<evidence type="ECO:0000256" key="1">
    <source>
        <dbReference type="SAM" id="MobiDB-lite"/>
    </source>
</evidence>
<feature type="region of interest" description="Disordered" evidence="1">
    <location>
        <begin position="93"/>
        <end position="117"/>
    </location>
</feature>
<comment type="caution">
    <text evidence="2">The sequence shown here is derived from an EMBL/GenBank/DDBJ whole genome shotgun (WGS) entry which is preliminary data.</text>
</comment>
<sequence length="243" mass="27298">MQYIAFSPSCPSLREISYSRLRTKRAPEGRLSVSNVMFGEHYSQNLPLPIPREGSLGSMGLNRSMPKFANPKHFTTPSEEISLVGDHCPPHFLRRKKKEEKATPRASTDGDAEPSHFSKALAEPPLCVVVTDKTILQVSLLRIPGVPTSLHCTEQGIWKVAHTVHILEEGTRLEEPWRVRMRNPLVVSARIWNNGKRTHPSPLTWIHPPSYQVKSVLLCGVVPWNRLADVRLPLLGDLSVGWN</sequence>
<dbReference type="AlphaFoldDB" id="A0A8X6N1G4"/>
<dbReference type="EMBL" id="BMAW01052957">
    <property type="protein sequence ID" value="GFS88443.1"/>
    <property type="molecule type" value="Genomic_DNA"/>
</dbReference>
<reference evidence="2" key="1">
    <citation type="submission" date="2020-08" db="EMBL/GenBank/DDBJ databases">
        <title>Multicomponent nature underlies the extraordinary mechanical properties of spider dragline silk.</title>
        <authorList>
            <person name="Kono N."/>
            <person name="Nakamura H."/>
            <person name="Mori M."/>
            <person name="Yoshida Y."/>
            <person name="Ohtoshi R."/>
            <person name="Malay A.D."/>
            <person name="Moran D.A.P."/>
            <person name="Tomita M."/>
            <person name="Numata K."/>
            <person name="Arakawa K."/>
        </authorList>
    </citation>
    <scope>NUCLEOTIDE SEQUENCE</scope>
</reference>